<dbReference type="EMBL" id="MU855747">
    <property type="protein sequence ID" value="KAK3899740.1"/>
    <property type="molecule type" value="Genomic_DNA"/>
</dbReference>
<dbReference type="InterPro" id="IPR011009">
    <property type="entry name" value="Kinase-like_dom_sf"/>
</dbReference>
<proteinExistence type="predicted"/>
<dbReference type="InterPro" id="IPR016477">
    <property type="entry name" value="Fructo-/Ketosamine-3-kinase"/>
</dbReference>
<reference evidence="4" key="2">
    <citation type="submission" date="2023-05" db="EMBL/GenBank/DDBJ databases">
        <authorList>
            <consortium name="Lawrence Berkeley National Laboratory"/>
            <person name="Steindorff A."/>
            <person name="Hensen N."/>
            <person name="Bonometti L."/>
            <person name="Westerberg I."/>
            <person name="Brannstrom I.O."/>
            <person name="Guillou S."/>
            <person name="Cros-Aarteil S."/>
            <person name="Calhoun S."/>
            <person name="Haridas S."/>
            <person name="Kuo A."/>
            <person name="Mondo S."/>
            <person name="Pangilinan J."/>
            <person name="Riley R."/>
            <person name="Labutti K."/>
            <person name="Andreopoulos B."/>
            <person name="Lipzen A."/>
            <person name="Chen C."/>
            <person name="Yanf M."/>
            <person name="Daum C."/>
            <person name="Ng V."/>
            <person name="Clum A."/>
            <person name="Ohm R."/>
            <person name="Martin F."/>
            <person name="Silar P."/>
            <person name="Natvig D."/>
            <person name="Lalanne C."/>
            <person name="Gautier V."/>
            <person name="Ament-Velasquez S.L."/>
            <person name="Kruys A."/>
            <person name="Hutchinson M.I."/>
            <person name="Powell A.J."/>
            <person name="Barry K."/>
            <person name="Miller A.N."/>
            <person name="Grigoriev I.V."/>
            <person name="Debuchy R."/>
            <person name="Gladieux P."/>
            <person name="Thoren M.H."/>
            <person name="Johannesson H."/>
        </authorList>
    </citation>
    <scope>NUCLEOTIDE SEQUENCE</scope>
    <source>
        <strain evidence="4">CBS 103.79</strain>
    </source>
</reference>
<evidence type="ECO:0000313" key="4">
    <source>
        <dbReference type="EMBL" id="KAK3899740.1"/>
    </source>
</evidence>
<keyword evidence="4" id="KW-0808">Transferase</keyword>
<dbReference type="PANTHER" id="PTHR12149:SF8">
    <property type="entry name" value="PROTEIN-RIBULOSAMINE 3-KINASE"/>
    <property type="match status" value="1"/>
</dbReference>
<dbReference type="GO" id="GO:0016301">
    <property type="term" value="F:kinase activity"/>
    <property type="evidence" value="ECO:0007669"/>
    <property type="project" value="UniProtKB-KW"/>
</dbReference>
<accession>A0AAN6MF74</accession>
<feature type="region of interest" description="Disordered" evidence="3">
    <location>
        <begin position="258"/>
        <end position="277"/>
    </location>
</feature>
<dbReference type="Proteomes" id="UP001303889">
    <property type="component" value="Unassembled WGS sequence"/>
</dbReference>
<evidence type="ECO:0000313" key="5">
    <source>
        <dbReference type="Proteomes" id="UP001303889"/>
    </source>
</evidence>
<keyword evidence="5" id="KW-1185">Reference proteome</keyword>
<reference evidence="4" key="1">
    <citation type="journal article" date="2023" name="Mol. Phylogenet. Evol.">
        <title>Genome-scale phylogeny and comparative genomics of the fungal order Sordariales.</title>
        <authorList>
            <person name="Hensen N."/>
            <person name="Bonometti L."/>
            <person name="Westerberg I."/>
            <person name="Brannstrom I.O."/>
            <person name="Guillou S."/>
            <person name="Cros-Aarteil S."/>
            <person name="Calhoun S."/>
            <person name="Haridas S."/>
            <person name="Kuo A."/>
            <person name="Mondo S."/>
            <person name="Pangilinan J."/>
            <person name="Riley R."/>
            <person name="LaButti K."/>
            <person name="Andreopoulos B."/>
            <person name="Lipzen A."/>
            <person name="Chen C."/>
            <person name="Yan M."/>
            <person name="Daum C."/>
            <person name="Ng V."/>
            <person name="Clum A."/>
            <person name="Steindorff A."/>
            <person name="Ohm R.A."/>
            <person name="Martin F."/>
            <person name="Silar P."/>
            <person name="Natvig D.O."/>
            <person name="Lalanne C."/>
            <person name="Gautier V."/>
            <person name="Ament-Velasquez S.L."/>
            <person name="Kruys A."/>
            <person name="Hutchinson M.I."/>
            <person name="Powell A.J."/>
            <person name="Barry K."/>
            <person name="Miller A.N."/>
            <person name="Grigoriev I.V."/>
            <person name="Debuchy R."/>
            <person name="Gladieux P."/>
            <person name="Hiltunen Thoren M."/>
            <person name="Johannesson H."/>
        </authorList>
    </citation>
    <scope>NUCLEOTIDE SEQUENCE</scope>
    <source>
        <strain evidence="4">CBS 103.79</strain>
    </source>
</reference>
<protein>
    <recommendedName>
        <fullName evidence="1">protein-ribulosamine 3-kinase</fullName>
        <ecNumber evidence="1">2.7.1.172</ecNumber>
    </recommendedName>
</protein>
<name>A0AAN6MF74_9PEZI</name>
<dbReference type="SUPFAM" id="SSF56112">
    <property type="entry name" value="Protein kinase-like (PK-like)"/>
    <property type="match status" value="1"/>
</dbReference>
<evidence type="ECO:0000256" key="3">
    <source>
        <dbReference type="SAM" id="MobiDB-lite"/>
    </source>
</evidence>
<evidence type="ECO:0000256" key="1">
    <source>
        <dbReference type="ARBA" id="ARBA00011961"/>
    </source>
</evidence>
<dbReference type="GO" id="GO:0102193">
    <property type="term" value="F:protein-ribulosamine 3-kinase activity"/>
    <property type="evidence" value="ECO:0007669"/>
    <property type="project" value="UniProtKB-EC"/>
</dbReference>
<dbReference type="Pfam" id="PF03881">
    <property type="entry name" value="Fructosamin_kin"/>
    <property type="match status" value="1"/>
</dbReference>
<gene>
    <name evidence="4" type="ORF">C8A05DRAFT_36635</name>
</gene>
<keyword evidence="4" id="KW-0418">Kinase</keyword>
<dbReference type="AlphaFoldDB" id="A0AAN6MF74"/>
<comment type="caution">
    <text evidence="4">The sequence shown here is derived from an EMBL/GenBank/DDBJ whole genome shotgun (WGS) entry which is preliminary data.</text>
</comment>
<dbReference type="Gene3D" id="3.90.1200.10">
    <property type="match status" value="1"/>
</dbReference>
<dbReference type="EC" id="2.7.1.172" evidence="1"/>
<organism evidence="4 5">
    <name type="scientific">Staphylotrichum tortipilum</name>
    <dbReference type="NCBI Taxonomy" id="2831512"/>
    <lineage>
        <taxon>Eukaryota</taxon>
        <taxon>Fungi</taxon>
        <taxon>Dikarya</taxon>
        <taxon>Ascomycota</taxon>
        <taxon>Pezizomycotina</taxon>
        <taxon>Sordariomycetes</taxon>
        <taxon>Sordariomycetidae</taxon>
        <taxon>Sordariales</taxon>
        <taxon>Chaetomiaceae</taxon>
        <taxon>Staphylotrichum</taxon>
    </lineage>
</organism>
<dbReference type="PANTHER" id="PTHR12149">
    <property type="entry name" value="FRUCTOSAMINE 3 KINASE-RELATED PROTEIN"/>
    <property type="match status" value="1"/>
</dbReference>
<comment type="catalytic activity">
    <reaction evidence="2">
        <text>N(6)-D-ribulosyl-L-lysyl-[protein] + ATP = N(6)-(3-O-phospho-D-ribulosyl)-L-lysyl-[protein] + ADP + H(+)</text>
        <dbReference type="Rhea" id="RHEA:48432"/>
        <dbReference type="Rhea" id="RHEA-COMP:12103"/>
        <dbReference type="Rhea" id="RHEA-COMP:12104"/>
        <dbReference type="ChEBI" id="CHEBI:15378"/>
        <dbReference type="ChEBI" id="CHEBI:30616"/>
        <dbReference type="ChEBI" id="CHEBI:90418"/>
        <dbReference type="ChEBI" id="CHEBI:90420"/>
        <dbReference type="ChEBI" id="CHEBI:456216"/>
        <dbReference type="EC" id="2.7.1.172"/>
    </reaction>
    <physiologicalReaction direction="left-to-right" evidence="2">
        <dbReference type="Rhea" id="RHEA:48433"/>
    </physiologicalReaction>
</comment>
<evidence type="ECO:0000256" key="2">
    <source>
        <dbReference type="ARBA" id="ARBA00048655"/>
    </source>
</evidence>
<sequence length="454" mass="50689">MVWEAPEVHPIGENVQLDEGLLAKLPPNCKVLSVTPSGYSVWVKTLRITVQLENGSIASFFKKGAEGPIGAAMMKGTFEADSALHEMIPSRVPKPVAWGTYVDRPDSHFYLCDMGKSPVGQFGFQVTTHLANIPVDNTWNPSWEAFWAQQMKSLFDIDEQVNGPDETVAEMRTAYFEKLIPRYLRPLESDGKSVTPCLIHSDLWLGNIKYRSATNELCLFDSCAFWGHNEADLAICYNARYKLQECLPQYLAQYREGMSSSKKPETANRSDGPVNSAPNLFEVKELEETGEVEILTFDDDPKVETLTEHSAEPAAKPMIDSTVELVAFEQSNLEVMSLDSPTGVEIEVFEAPKGGSKVKVREINELVEVFDEHTLESVNNDKVEASGQQRAEPASEALTGELDKDGYQRNALYAMKFHVLLSIMYAGKPAFRQIVVDEIKQLLDRMEPKPGSRL</sequence>